<evidence type="ECO:0000256" key="1">
    <source>
        <dbReference type="ARBA" id="ARBA00004651"/>
    </source>
</evidence>
<dbReference type="Gene3D" id="2.30.30.60">
    <property type="match status" value="1"/>
</dbReference>
<dbReference type="InterPro" id="IPR010920">
    <property type="entry name" value="LSM_dom_sf"/>
</dbReference>
<dbReference type="GO" id="GO:0005886">
    <property type="term" value="C:plasma membrane"/>
    <property type="evidence" value="ECO:0007669"/>
    <property type="project" value="UniProtKB-SubCell"/>
</dbReference>
<evidence type="ECO:0000256" key="6">
    <source>
        <dbReference type="ARBA" id="ARBA00023136"/>
    </source>
</evidence>
<evidence type="ECO:0000259" key="10">
    <source>
        <dbReference type="Pfam" id="PF21082"/>
    </source>
</evidence>
<proteinExistence type="inferred from homology"/>
<feature type="transmembrane region" description="Helical" evidence="8">
    <location>
        <begin position="29"/>
        <end position="48"/>
    </location>
</feature>
<evidence type="ECO:0000256" key="7">
    <source>
        <dbReference type="ARBA" id="ARBA00059688"/>
    </source>
</evidence>
<dbReference type="InterPro" id="IPR049278">
    <property type="entry name" value="MS_channel_C"/>
</dbReference>
<dbReference type="InterPro" id="IPR023408">
    <property type="entry name" value="MscS_beta-dom_sf"/>
</dbReference>
<dbReference type="InterPro" id="IPR006685">
    <property type="entry name" value="MscS_channel_2nd"/>
</dbReference>
<keyword evidence="5 8" id="KW-1133">Transmembrane helix</keyword>
<comment type="caution">
    <text evidence="12">The sequence shown here is derived from an EMBL/GenBank/DDBJ whole genome shotgun (WGS) entry which is preliminary data.</text>
</comment>
<dbReference type="SUPFAM" id="SSF82689">
    <property type="entry name" value="Mechanosensitive channel protein MscS (YggB), C-terminal domain"/>
    <property type="match status" value="1"/>
</dbReference>
<sequence length="302" mass="33547">MMPMEEQNFIQTLYTRVLSYLTDPNRWELIFLTLIKVIVIIVAANLLLKIIHAAVNRIFGKREGGLIDKRRIDTLRELANNGATYLIYFVAILLVVQQFGFDLRPLLVSAGVLGLAIGFGAQSLVRDVITGFFILFEDQFAVGDTVTINNFTGTVETIGLRITRIKSWTGEIHIIPNGSITQVTNFSLQNSIAVVDVSVAYEEDLTHVEKVLAEVAVQAKQQLDDIVKEPQVLGVQAFGAHDMVIRMTAECNPNTHFAVARKLRAMIKAEFEKQGIEIPYPKMVMANNQTKQSGGKNGTEAI</sequence>
<evidence type="ECO:0000259" key="9">
    <source>
        <dbReference type="Pfam" id="PF00924"/>
    </source>
</evidence>
<gene>
    <name evidence="12" type="ORF">JOD01_003462</name>
</gene>
<evidence type="ECO:0000256" key="4">
    <source>
        <dbReference type="ARBA" id="ARBA00022692"/>
    </source>
</evidence>
<comment type="subcellular location">
    <subcellularLocation>
        <location evidence="1">Cell membrane</location>
        <topology evidence="1">Multi-pass membrane protein</topology>
    </subcellularLocation>
</comment>
<evidence type="ECO:0000256" key="2">
    <source>
        <dbReference type="ARBA" id="ARBA00008017"/>
    </source>
</evidence>
<dbReference type="Gene3D" id="1.10.287.1260">
    <property type="match status" value="1"/>
</dbReference>
<dbReference type="Pfam" id="PF21088">
    <property type="entry name" value="MS_channel_1st"/>
    <property type="match status" value="1"/>
</dbReference>
<feature type="domain" description="Mechanosensitive ion channel MscS C-terminal" evidence="10">
    <location>
        <begin position="194"/>
        <end position="278"/>
    </location>
</feature>
<organism evidence="12 13">
    <name type="scientific">Brevibacillus fulvus</name>
    <dbReference type="NCBI Taxonomy" id="1125967"/>
    <lineage>
        <taxon>Bacteria</taxon>
        <taxon>Bacillati</taxon>
        <taxon>Bacillota</taxon>
        <taxon>Bacilli</taxon>
        <taxon>Bacillales</taxon>
        <taxon>Paenibacillaceae</taxon>
        <taxon>Brevibacillus</taxon>
    </lineage>
</organism>
<comment type="function">
    <text evidence="7">May play a role in resistance to osmotic downshock.</text>
</comment>
<dbReference type="PANTHER" id="PTHR30460:SF0">
    <property type="entry name" value="MODERATE CONDUCTANCE MECHANOSENSITIVE CHANNEL YBIO"/>
    <property type="match status" value="1"/>
</dbReference>
<dbReference type="AlphaFoldDB" id="A0A939BQM9"/>
<dbReference type="Pfam" id="PF00924">
    <property type="entry name" value="MS_channel_2nd"/>
    <property type="match status" value="1"/>
</dbReference>
<evidence type="ECO:0000256" key="8">
    <source>
        <dbReference type="SAM" id="Phobius"/>
    </source>
</evidence>
<feature type="domain" description="Mechanosensitive ion channel MscS" evidence="9">
    <location>
        <begin position="124"/>
        <end position="187"/>
    </location>
</feature>
<feature type="domain" description="Mechanosensitive ion channel transmembrane helices 2/3" evidence="11">
    <location>
        <begin position="84"/>
        <end position="122"/>
    </location>
</feature>
<dbReference type="Pfam" id="PF21082">
    <property type="entry name" value="MS_channel_3rd"/>
    <property type="match status" value="1"/>
</dbReference>
<feature type="transmembrane region" description="Helical" evidence="8">
    <location>
        <begin position="106"/>
        <end position="125"/>
    </location>
</feature>
<keyword evidence="3" id="KW-1003">Cell membrane</keyword>
<dbReference type="InterPro" id="IPR011014">
    <property type="entry name" value="MscS_channel_TM-2"/>
</dbReference>
<evidence type="ECO:0000313" key="13">
    <source>
        <dbReference type="Proteomes" id="UP000717624"/>
    </source>
</evidence>
<dbReference type="InterPro" id="IPR011066">
    <property type="entry name" value="MscS_channel_C_sf"/>
</dbReference>
<reference evidence="12" key="1">
    <citation type="submission" date="2021-01" db="EMBL/GenBank/DDBJ databases">
        <title>Genomic Encyclopedia of Type Strains, Phase IV (KMG-IV): sequencing the most valuable type-strain genomes for metagenomic binning, comparative biology and taxonomic classification.</title>
        <authorList>
            <person name="Goeker M."/>
        </authorList>
    </citation>
    <scope>NUCLEOTIDE SEQUENCE</scope>
    <source>
        <strain evidence="12">DSM 25523</strain>
    </source>
</reference>
<evidence type="ECO:0000256" key="5">
    <source>
        <dbReference type="ARBA" id="ARBA00022989"/>
    </source>
</evidence>
<keyword evidence="13" id="KW-1185">Reference proteome</keyword>
<accession>A0A939BQM9</accession>
<evidence type="ECO:0000259" key="11">
    <source>
        <dbReference type="Pfam" id="PF21088"/>
    </source>
</evidence>
<keyword evidence="6 8" id="KW-0472">Membrane</keyword>
<comment type="similarity">
    <text evidence="2">Belongs to the MscS (TC 1.A.23) family.</text>
</comment>
<dbReference type="GO" id="GO:0008381">
    <property type="term" value="F:mechanosensitive monoatomic ion channel activity"/>
    <property type="evidence" value="ECO:0007669"/>
    <property type="project" value="InterPro"/>
</dbReference>
<dbReference type="PANTHER" id="PTHR30460">
    <property type="entry name" value="MODERATE CONDUCTANCE MECHANOSENSITIVE CHANNEL YBIO"/>
    <property type="match status" value="1"/>
</dbReference>
<dbReference type="Proteomes" id="UP000717624">
    <property type="component" value="Unassembled WGS sequence"/>
</dbReference>
<dbReference type="Gene3D" id="3.30.70.100">
    <property type="match status" value="1"/>
</dbReference>
<evidence type="ECO:0000256" key="3">
    <source>
        <dbReference type="ARBA" id="ARBA00022475"/>
    </source>
</evidence>
<dbReference type="SUPFAM" id="SSF50182">
    <property type="entry name" value="Sm-like ribonucleoproteins"/>
    <property type="match status" value="1"/>
</dbReference>
<dbReference type="EMBL" id="JAFBEB010000015">
    <property type="protein sequence ID" value="MBM7591810.1"/>
    <property type="molecule type" value="Genomic_DNA"/>
</dbReference>
<keyword evidence="4 8" id="KW-0812">Transmembrane</keyword>
<protein>
    <submittedName>
        <fullName evidence="12">Small conductance mechanosensitive channel</fullName>
    </submittedName>
</protein>
<dbReference type="SUPFAM" id="SSF82861">
    <property type="entry name" value="Mechanosensitive channel protein MscS (YggB), transmembrane region"/>
    <property type="match status" value="1"/>
</dbReference>
<dbReference type="FunFam" id="2.30.30.60:FF:000001">
    <property type="entry name" value="MscS Mechanosensitive ion channel"/>
    <property type="match status" value="1"/>
</dbReference>
<name>A0A939BQM9_9BACL</name>
<feature type="transmembrane region" description="Helical" evidence="8">
    <location>
        <begin position="78"/>
        <end position="100"/>
    </location>
</feature>
<evidence type="ECO:0000313" key="12">
    <source>
        <dbReference type="EMBL" id="MBM7591810.1"/>
    </source>
</evidence>
<dbReference type="InterPro" id="IPR045276">
    <property type="entry name" value="YbiO_bact"/>
</dbReference>
<dbReference type="InterPro" id="IPR049142">
    <property type="entry name" value="MS_channel_1st"/>
</dbReference>